<feature type="compositionally biased region" description="Low complexity" evidence="1">
    <location>
        <begin position="1"/>
        <end position="13"/>
    </location>
</feature>
<accession>A0AAU9FAF4</accession>
<dbReference type="GO" id="GO:0000931">
    <property type="term" value="C:gamma-tubulin ring complex"/>
    <property type="evidence" value="ECO:0007669"/>
    <property type="project" value="InterPro"/>
</dbReference>
<keyword evidence="3" id="KW-1185">Reference proteome</keyword>
<evidence type="ECO:0000313" key="2">
    <source>
        <dbReference type="EMBL" id="BFF92675.1"/>
    </source>
</evidence>
<feature type="compositionally biased region" description="Basic and acidic residues" evidence="1">
    <location>
        <begin position="14"/>
        <end position="23"/>
    </location>
</feature>
<protein>
    <recommendedName>
        <fullName evidence="4">Mitotic-spindle organizing protein 1</fullName>
    </recommendedName>
</protein>
<proteinExistence type="predicted"/>
<organism evidence="2 3">
    <name type="scientific">Drosophila madeirensis</name>
    <name type="common">Fruit fly</name>
    <dbReference type="NCBI Taxonomy" id="30013"/>
    <lineage>
        <taxon>Eukaryota</taxon>
        <taxon>Metazoa</taxon>
        <taxon>Ecdysozoa</taxon>
        <taxon>Arthropoda</taxon>
        <taxon>Hexapoda</taxon>
        <taxon>Insecta</taxon>
        <taxon>Pterygota</taxon>
        <taxon>Neoptera</taxon>
        <taxon>Endopterygota</taxon>
        <taxon>Diptera</taxon>
        <taxon>Brachycera</taxon>
        <taxon>Muscomorpha</taxon>
        <taxon>Ephydroidea</taxon>
        <taxon>Drosophilidae</taxon>
        <taxon>Drosophila</taxon>
        <taxon>Sophophora</taxon>
    </lineage>
</organism>
<evidence type="ECO:0000256" key="1">
    <source>
        <dbReference type="SAM" id="MobiDB-lite"/>
    </source>
</evidence>
<gene>
    <name evidence="2" type="ORF">DMAD_10684</name>
</gene>
<dbReference type="EMBL" id="AP029263">
    <property type="protein sequence ID" value="BFF92675.1"/>
    <property type="molecule type" value="Genomic_DNA"/>
</dbReference>
<dbReference type="Pfam" id="PF12554">
    <property type="entry name" value="MOZART1"/>
    <property type="match status" value="1"/>
</dbReference>
<dbReference type="GO" id="GO:0033566">
    <property type="term" value="P:gamma-tubulin complex localization"/>
    <property type="evidence" value="ECO:0007669"/>
    <property type="project" value="InterPro"/>
</dbReference>
<reference evidence="2 3" key="1">
    <citation type="submission" date="2024-02" db="EMBL/GenBank/DDBJ databases">
        <title>A chromosome-level genome assembly of Drosophila madeirensis, a fruit fly species endemic to Madeira island.</title>
        <authorList>
            <person name="Tomihara K."/>
            <person name="Llopart A."/>
            <person name="Yamamoto D."/>
        </authorList>
    </citation>
    <scope>NUCLEOTIDE SEQUENCE [LARGE SCALE GENOMIC DNA]</scope>
    <source>
        <strain evidence="2 3">RF1</strain>
    </source>
</reference>
<dbReference type="Proteomes" id="UP001500889">
    <property type="component" value="Chromosome O"/>
</dbReference>
<name>A0AAU9FAF4_DROMD</name>
<evidence type="ECO:0008006" key="4">
    <source>
        <dbReference type="Google" id="ProtNLM"/>
    </source>
</evidence>
<feature type="region of interest" description="Disordered" evidence="1">
    <location>
        <begin position="1"/>
        <end position="23"/>
    </location>
</feature>
<dbReference type="InterPro" id="IPR022214">
    <property type="entry name" value="MZT1"/>
</dbReference>
<evidence type="ECO:0000313" key="3">
    <source>
        <dbReference type="Proteomes" id="UP001500889"/>
    </source>
</evidence>
<dbReference type="AlphaFoldDB" id="A0AAU9FAF4"/>
<sequence>MSQAAPEQAAEPAMEPRQRVKDSTHLKRALNGMSALMQTNLSEPALDLCLELLEDWVSPKALANIVLRAQEIKRTMNKA</sequence>